<sequence>MASSTSPTVITITSWFWNDGYYVVKCFMEEDEIGTALRAVQDLADTRWFRDTDKALRRHAPLNLSDNINANAPVFRLVHERMIELASRLHPAWSVASQWRPVELREGSTPQHLHRDFWAAETCSAIVKSEWVQGSVLVALTGGPKLITVPGAFQGCALRNDAHVVEMDAGDLLIFRGDLPHANPAAETLGIRLEGTLLVDGVAHSNGVENVAWGIYRCHFCFKKCDSKRALTNHANRYCDLNPDKEAVAKKRKANNEKGAYCDKCDRHFGKKNTYNKHTCI</sequence>
<organism evidence="1 2">
    <name type="scientific">Phytophthora fragariae</name>
    <dbReference type="NCBI Taxonomy" id="53985"/>
    <lineage>
        <taxon>Eukaryota</taxon>
        <taxon>Sar</taxon>
        <taxon>Stramenopiles</taxon>
        <taxon>Oomycota</taxon>
        <taxon>Peronosporomycetes</taxon>
        <taxon>Peronosporales</taxon>
        <taxon>Peronosporaceae</taxon>
        <taxon>Phytophthora</taxon>
    </lineage>
</organism>
<dbReference type="EMBL" id="QXFW01003070">
    <property type="protein sequence ID" value="KAE8973227.1"/>
    <property type="molecule type" value="Genomic_DNA"/>
</dbReference>
<evidence type="ECO:0000313" key="2">
    <source>
        <dbReference type="Proteomes" id="UP000460718"/>
    </source>
</evidence>
<proteinExistence type="predicted"/>
<dbReference type="AlphaFoldDB" id="A0A6A3HUW7"/>
<dbReference type="Gene3D" id="2.60.120.620">
    <property type="entry name" value="q2cbj1_9rhob like domain"/>
    <property type="match status" value="1"/>
</dbReference>
<evidence type="ECO:0000313" key="1">
    <source>
        <dbReference type="EMBL" id="KAE8973227.1"/>
    </source>
</evidence>
<name>A0A6A3HUW7_9STRA</name>
<accession>A0A6A3HUW7</accession>
<protein>
    <submittedName>
        <fullName evidence="1">Uncharacterized protein</fullName>
    </submittedName>
</protein>
<dbReference type="Proteomes" id="UP000460718">
    <property type="component" value="Unassembled WGS sequence"/>
</dbReference>
<gene>
    <name evidence="1" type="ORF">PF011_g25338</name>
</gene>
<dbReference type="SUPFAM" id="SSF51197">
    <property type="entry name" value="Clavaminate synthase-like"/>
    <property type="match status" value="1"/>
</dbReference>
<comment type="caution">
    <text evidence="1">The sequence shown here is derived from an EMBL/GenBank/DDBJ whole genome shotgun (WGS) entry which is preliminary data.</text>
</comment>
<reference evidence="1 2" key="1">
    <citation type="submission" date="2018-09" db="EMBL/GenBank/DDBJ databases">
        <title>Genomic investigation of the strawberry pathogen Phytophthora fragariae indicates pathogenicity is determined by transcriptional variation in three key races.</title>
        <authorList>
            <person name="Adams T.M."/>
            <person name="Armitage A.D."/>
            <person name="Sobczyk M.K."/>
            <person name="Bates H.J."/>
            <person name="Dunwell J.M."/>
            <person name="Nellist C.F."/>
            <person name="Harrison R.J."/>
        </authorList>
    </citation>
    <scope>NUCLEOTIDE SEQUENCE [LARGE SCALE GENOMIC DNA]</scope>
    <source>
        <strain evidence="1 2">SCRP245</strain>
    </source>
</reference>